<protein>
    <submittedName>
        <fullName evidence="1">Uncharacterized protein</fullName>
    </submittedName>
</protein>
<dbReference type="InterPro" id="IPR058007">
    <property type="entry name" value="Gp5.9"/>
</dbReference>
<gene>
    <name evidence="1" type="ORF">LINGLNFE_00006</name>
</gene>
<reference evidence="2" key="1">
    <citation type="submission" date="2017-11" db="EMBL/GenBank/DDBJ databases">
        <authorList>
            <person name="Zhao X."/>
        </authorList>
    </citation>
    <scope>NUCLEOTIDE SEQUENCE [LARGE SCALE GENOMIC DNA]</scope>
</reference>
<sequence>MSGLLARFDDLLSHLNSEENGMALEFREELVKASHKLEKLEALENYGVDNWEGYGEAVSSISDDE</sequence>
<accession>A0A386K4V9</accession>
<name>A0A386K4V9_9CAUD</name>
<evidence type="ECO:0000313" key="1">
    <source>
        <dbReference type="EMBL" id="AYD79514.1"/>
    </source>
</evidence>
<evidence type="ECO:0000313" key="2">
    <source>
        <dbReference type="Proteomes" id="UP000270819"/>
    </source>
</evidence>
<dbReference type="EMBL" id="MG589384">
    <property type="protein sequence ID" value="AYD79514.1"/>
    <property type="molecule type" value="Genomic_DNA"/>
</dbReference>
<proteinExistence type="predicted"/>
<organism evidence="1 2">
    <name type="scientific">Enterobacter phage phi63_307</name>
    <dbReference type="NCBI Taxonomy" id="2340711"/>
    <lineage>
        <taxon>Viruses</taxon>
        <taxon>Duplodnaviria</taxon>
        <taxon>Heunggongvirae</taxon>
        <taxon>Uroviricota</taxon>
        <taxon>Caudoviricetes</taxon>
        <taxon>Andersonviridae</taxon>
        <taxon>Ounavirinae</taxon>
        <taxon>Kolesnikvirus</taxon>
        <taxon>Kolesnikvirus Ea214</taxon>
    </lineage>
</organism>
<dbReference type="Pfam" id="PF25708">
    <property type="entry name" value="Phage_T7_Gp5_9"/>
    <property type="match status" value="1"/>
</dbReference>
<dbReference type="Proteomes" id="UP000270819">
    <property type="component" value="Segment"/>
</dbReference>